<dbReference type="GO" id="GO:0005737">
    <property type="term" value="C:cytoplasm"/>
    <property type="evidence" value="ECO:0007669"/>
    <property type="project" value="TreeGrafter"/>
</dbReference>
<proteinExistence type="inferred from homology"/>
<reference evidence="14" key="1">
    <citation type="journal article" date="2023" name="Genome Biol. Evol.">
        <title>First Whole Genome Sequence and Flow Cytometry Genome Size Data for the Lichen-Forming Fungus Ramalina farinacea (Ascomycota).</title>
        <authorList>
            <person name="Llewellyn T."/>
            <person name="Mian S."/>
            <person name="Hill R."/>
            <person name="Leitch I.J."/>
            <person name="Gaya E."/>
        </authorList>
    </citation>
    <scope>NUCLEOTIDE SEQUENCE</scope>
    <source>
        <strain evidence="14">LIQ254RAFAR</strain>
    </source>
</reference>
<keyword evidence="6 10" id="KW-0342">GTP-binding</keyword>
<keyword evidence="15" id="KW-1185">Reference proteome</keyword>
<evidence type="ECO:0000256" key="2">
    <source>
        <dbReference type="ARBA" id="ARBA00022707"/>
    </source>
</evidence>
<dbReference type="GO" id="GO:0032502">
    <property type="term" value="P:developmental process"/>
    <property type="evidence" value="ECO:0007669"/>
    <property type="project" value="UniProtKB-ARBA"/>
</dbReference>
<dbReference type="CDD" id="cd00066">
    <property type="entry name" value="G-alpha"/>
    <property type="match status" value="1"/>
</dbReference>
<dbReference type="SMART" id="SM00275">
    <property type="entry name" value="G_alpha"/>
    <property type="match status" value="1"/>
</dbReference>
<dbReference type="FunFam" id="3.40.50.300:FF:000181">
    <property type="entry name" value="Guanine nucleotide-binding protein subunit alpha"/>
    <property type="match status" value="1"/>
</dbReference>
<keyword evidence="4 10" id="KW-0547">Nucleotide-binding</keyword>
<dbReference type="InterPro" id="IPR018307">
    <property type="entry name" value="ABL9/DENND6_dom"/>
</dbReference>
<evidence type="ECO:0000256" key="10">
    <source>
        <dbReference type="PIRSR" id="PIRSR601019-1"/>
    </source>
</evidence>
<dbReference type="Proteomes" id="UP001161017">
    <property type="component" value="Unassembled WGS sequence"/>
</dbReference>
<comment type="caution">
    <text evidence="14">The sequence shown here is derived from an EMBL/GenBank/DDBJ whole genome shotgun (WGS) entry which is preliminary data.</text>
</comment>
<dbReference type="SUPFAM" id="SSF47895">
    <property type="entry name" value="Transducin (alpha subunit), insertion domain"/>
    <property type="match status" value="1"/>
</dbReference>
<dbReference type="GO" id="GO:0031683">
    <property type="term" value="F:G-protein beta/gamma-subunit complex binding"/>
    <property type="evidence" value="ECO:0007669"/>
    <property type="project" value="InterPro"/>
</dbReference>
<dbReference type="Pfam" id="PF09794">
    <property type="entry name" value="Avl9"/>
    <property type="match status" value="1"/>
</dbReference>
<evidence type="ECO:0000256" key="5">
    <source>
        <dbReference type="ARBA" id="ARBA00022842"/>
    </source>
</evidence>
<feature type="compositionally biased region" description="Polar residues" evidence="12">
    <location>
        <begin position="781"/>
        <end position="790"/>
    </location>
</feature>
<evidence type="ECO:0000313" key="14">
    <source>
        <dbReference type="EMBL" id="MDI1485370.1"/>
    </source>
</evidence>
<dbReference type="GO" id="GO:0010255">
    <property type="term" value="P:glucose mediated signaling pathway"/>
    <property type="evidence" value="ECO:0007669"/>
    <property type="project" value="UniProtKB-ARBA"/>
</dbReference>
<comment type="similarity">
    <text evidence="1">Belongs to the G-alpha family. G(q) subfamily.</text>
</comment>
<feature type="region of interest" description="Disordered" evidence="12">
    <location>
        <begin position="759"/>
        <end position="792"/>
    </location>
</feature>
<feature type="binding site" evidence="11">
    <location>
        <position position="185"/>
    </location>
    <ligand>
        <name>Mg(2+)</name>
        <dbReference type="ChEBI" id="CHEBI:18420"/>
    </ligand>
</feature>
<dbReference type="InterPro" id="IPR027417">
    <property type="entry name" value="P-loop_NTPase"/>
</dbReference>
<dbReference type="GO" id="GO:0046872">
    <property type="term" value="F:metal ion binding"/>
    <property type="evidence" value="ECO:0007669"/>
    <property type="project" value="UniProtKB-KW"/>
</dbReference>
<evidence type="ECO:0000256" key="3">
    <source>
        <dbReference type="ARBA" id="ARBA00022723"/>
    </source>
</evidence>
<evidence type="ECO:0000259" key="13">
    <source>
        <dbReference type="Pfam" id="PF09794"/>
    </source>
</evidence>
<sequence length="887" mass="98989">MGCSMSTDSGEEEEKRKRSRAIDAKLEEDSRRLRKECKILLLGSGESGKSTIVKQMKIIHQNGYTKDELALYRLTIYKNVLDCAKALISAMRQFEIDPVDPENIKRADYLLEYQVDPDPHTPLDPHVGECVVSIWKDPSIEAIMDHQSEFYLMDSAPYFFDEVTRIATPDYIPLEADVLRARTKTTGIYETRFAMGQLSIHMFDVGGQRSERKKWIHCFENVTSIIFCVALSEYDQVLLEEANQNRMMESLVLFDSVVNSRWFMRTSIILFLNKVDLFKGKLERSPLGSYFPDYSGGNDVNRAAKYLLWRFNQVNRAHLNLYPHLTQATDTSNIRLVFAAVKDTILHNALADSGILGPEVENWYGVDEGVDPAVENDWAFLPFMALSDGAHASTEDFSYFTLRRKASSARPASSAFGISCTRQLDATELIDRPADVTRSTVQKAVVAIADSPQFFGALREKLSMVTGAWFAQSGFKKVWQRVYEIRMMISTLVSPGSFLGGAELIQAGLSLRELIHEYKHQTLVLFKCERLCMVQFAIISLIPGLLRKLEDAADPDFDSYAKNLLDDSSINITSSSLRAALALTAADRRWIDFLSQTVVDSWDEANPSRPKTLGYMGSEEFIRLQFEEYLLALLSSLKYHSYNQQPHASNMSSAEGDPTSDFGNDWVHAWQQTSSFALFSRTTDSHLFDIVEPRHPTAGNLTIEDVQRRLTQQIQTLHLDERLSTGKEALNKHLATGQKKVSSALSNLWADIEVMREAQRKRQAENATGTTNASPPIAQAGGSSPGNRSFASRAPDLTAAQASVQAAGQKAGAYFSSWGNWAAEKKKGWNQQEARPGNENALTDSKRSTAPSPGKLTRWSSVASMGSLGRGGVKEEKGADGIGRLDA</sequence>
<feature type="binding site" evidence="10">
    <location>
        <begin position="179"/>
        <end position="185"/>
    </location>
    <ligand>
        <name>GTP</name>
        <dbReference type="ChEBI" id="CHEBI:37565"/>
    </ligand>
</feature>
<dbReference type="AlphaFoldDB" id="A0AA43TSM6"/>
<feature type="region of interest" description="Disordered" evidence="12">
    <location>
        <begin position="1"/>
        <end position="21"/>
    </location>
</feature>
<dbReference type="FunFam" id="3.40.50.300:FF:000692">
    <property type="entry name" value="Guanine nucleotide-binding protein subunit alpha"/>
    <property type="match status" value="1"/>
</dbReference>
<feature type="region of interest" description="Disordered" evidence="12">
    <location>
        <begin position="825"/>
        <end position="887"/>
    </location>
</feature>
<dbReference type="Gene3D" id="1.10.400.10">
    <property type="entry name" value="GI Alpha 1, domain 2-like"/>
    <property type="match status" value="1"/>
</dbReference>
<dbReference type="GO" id="GO:0007189">
    <property type="term" value="P:adenylate cyclase-activating G protein-coupled receptor signaling pathway"/>
    <property type="evidence" value="ECO:0007669"/>
    <property type="project" value="TreeGrafter"/>
</dbReference>
<feature type="compositionally biased region" description="Polar residues" evidence="12">
    <location>
        <begin position="840"/>
        <end position="851"/>
    </location>
</feature>
<dbReference type="PROSITE" id="PS51882">
    <property type="entry name" value="G_ALPHA"/>
    <property type="match status" value="1"/>
</dbReference>
<evidence type="ECO:0000256" key="4">
    <source>
        <dbReference type="ARBA" id="ARBA00022741"/>
    </source>
</evidence>
<dbReference type="FunFam" id="1.10.400.10:FF:000007">
    <property type="entry name" value="Guanine nucleotide-binding protein subunit alpha"/>
    <property type="match status" value="1"/>
</dbReference>
<dbReference type="InterPro" id="IPR001019">
    <property type="entry name" value="Gprotein_alpha_su"/>
</dbReference>
<keyword evidence="2" id="KW-0519">Myristate</keyword>
<dbReference type="GO" id="GO:0001664">
    <property type="term" value="F:G protein-coupled receptor binding"/>
    <property type="evidence" value="ECO:0007669"/>
    <property type="project" value="InterPro"/>
</dbReference>
<dbReference type="PRINTS" id="PR00318">
    <property type="entry name" value="GPROTEINA"/>
</dbReference>
<feature type="compositionally biased region" description="Polar residues" evidence="12">
    <location>
        <begin position="765"/>
        <end position="774"/>
    </location>
</feature>
<feature type="binding site" evidence="10">
    <location>
        <position position="328"/>
    </location>
    <ligand>
        <name>GTP</name>
        <dbReference type="ChEBI" id="CHEBI:37565"/>
    </ligand>
</feature>
<dbReference type="SUPFAM" id="SSF52540">
    <property type="entry name" value="P-loop containing nucleoside triphosphate hydrolases"/>
    <property type="match status" value="1"/>
</dbReference>
<evidence type="ECO:0000256" key="7">
    <source>
        <dbReference type="ARBA" id="ARBA00023139"/>
    </source>
</evidence>
<dbReference type="InterPro" id="IPR011025">
    <property type="entry name" value="GproteinA_insert"/>
</dbReference>
<keyword evidence="7" id="KW-0564">Palmitate</keyword>
<feature type="binding site" evidence="10">
    <location>
        <begin position="273"/>
        <end position="276"/>
    </location>
    <ligand>
        <name>GTP</name>
        <dbReference type="ChEBI" id="CHEBI:37565"/>
    </ligand>
</feature>
<evidence type="ECO:0000256" key="9">
    <source>
        <dbReference type="ARBA" id="ARBA00023288"/>
    </source>
</evidence>
<keyword evidence="5 11" id="KW-0460">Magnesium</keyword>
<evidence type="ECO:0000256" key="1">
    <source>
        <dbReference type="ARBA" id="ARBA00007976"/>
    </source>
</evidence>
<feature type="compositionally biased region" description="Basic and acidic residues" evidence="12">
    <location>
        <begin position="872"/>
        <end position="887"/>
    </location>
</feature>
<evidence type="ECO:0000256" key="8">
    <source>
        <dbReference type="ARBA" id="ARBA00023224"/>
    </source>
</evidence>
<dbReference type="PRINTS" id="PR01241">
    <property type="entry name" value="GPROTEINAFNG"/>
</dbReference>
<evidence type="ECO:0000256" key="6">
    <source>
        <dbReference type="ARBA" id="ARBA00023134"/>
    </source>
</evidence>
<evidence type="ECO:0000313" key="15">
    <source>
        <dbReference type="Proteomes" id="UP001161017"/>
    </source>
</evidence>
<evidence type="ECO:0000256" key="12">
    <source>
        <dbReference type="SAM" id="MobiDB-lite"/>
    </source>
</evidence>
<keyword evidence="9" id="KW-0449">Lipoprotein</keyword>
<feature type="domain" description="AVL9/DENND6" evidence="13">
    <location>
        <begin position="356"/>
        <end position="566"/>
    </location>
</feature>
<dbReference type="InterPro" id="IPR002975">
    <property type="entry name" value="Fungi_Gprotein_alpha"/>
</dbReference>
<protein>
    <submittedName>
        <fullName evidence="14">Guanine nucleotide-binding protein alpha-2 subunit</fullName>
    </submittedName>
</protein>
<feature type="binding site" evidence="10">
    <location>
        <begin position="154"/>
        <end position="155"/>
    </location>
    <ligand>
        <name>GTP</name>
        <dbReference type="ChEBI" id="CHEBI:37565"/>
    </ligand>
</feature>
<dbReference type="GO" id="GO:0005525">
    <property type="term" value="F:GTP binding"/>
    <property type="evidence" value="ECO:0007669"/>
    <property type="project" value="UniProtKB-KW"/>
</dbReference>
<accession>A0AA43TSM6</accession>
<feature type="binding site" evidence="11">
    <location>
        <position position="50"/>
    </location>
    <ligand>
        <name>Mg(2+)</name>
        <dbReference type="ChEBI" id="CHEBI:18420"/>
    </ligand>
</feature>
<dbReference type="Gene3D" id="3.40.50.300">
    <property type="entry name" value="P-loop containing nucleotide triphosphate hydrolases"/>
    <property type="match status" value="1"/>
</dbReference>
<dbReference type="EMBL" id="JAPUFD010000001">
    <property type="protein sequence ID" value="MDI1485370.1"/>
    <property type="molecule type" value="Genomic_DNA"/>
</dbReference>
<feature type="binding site" evidence="10">
    <location>
        <begin position="46"/>
        <end position="51"/>
    </location>
    <ligand>
        <name>GTP</name>
        <dbReference type="ChEBI" id="CHEBI:37565"/>
    </ligand>
</feature>
<keyword evidence="3 11" id="KW-0479">Metal-binding</keyword>
<dbReference type="PANTHER" id="PTHR10218">
    <property type="entry name" value="GTP-BINDING PROTEIN ALPHA SUBUNIT"/>
    <property type="match status" value="1"/>
</dbReference>
<dbReference type="PANTHER" id="PTHR10218:SF369">
    <property type="entry name" value="GUANINE NUCLEOTIDE-BINDING PROTEIN ALPHA-2 SUBUNIT"/>
    <property type="match status" value="1"/>
</dbReference>
<name>A0AA43TSM6_9LECA</name>
<feature type="binding site" evidence="10">
    <location>
        <begin position="204"/>
        <end position="208"/>
    </location>
    <ligand>
        <name>GTP</name>
        <dbReference type="ChEBI" id="CHEBI:37565"/>
    </ligand>
</feature>
<dbReference type="GO" id="GO:0005834">
    <property type="term" value="C:heterotrimeric G-protein complex"/>
    <property type="evidence" value="ECO:0007669"/>
    <property type="project" value="InterPro"/>
</dbReference>
<organism evidence="14 15">
    <name type="scientific">Ramalina farinacea</name>
    <dbReference type="NCBI Taxonomy" id="258253"/>
    <lineage>
        <taxon>Eukaryota</taxon>
        <taxon>Fungi</taxon>
        <taxon>Dikarya</taxon>
        <taxon>Ascomycota</taxon>
        <taxon>Pezizomycotina</taxon>
        <taxon>Lecanoromycetes</taxon>
        <taxon>OSLEUM clade</taxon>
        <taxon>Lecanoromycetidae</taxon>
        <taxon>Lecanorales</taxon>
        <taxon>Lecanorineae</taxon>
        <taxon>Ramalinaceae</taxon>
        <taxon>Ramalina</taxon>
    </lineage>
</organism>
<dbReference type="GO" id="GO:0003924">
    <property type="term" value="F:GTPase activity"/>
    <property type="evidence" value="ECO:0007669"/>
    <property type="project" value="InterPro"/>
</dbReference>
<keyword evidence="8" id="KW-0807">Transducer</keyword>
<gene>
    <name evidence="14" type="primary">GPA2</name>
    <name evidence="14" type="ORF">OHK93_000507</name>
</gene>
<evidence type="ECO:0000256" key="11">
    <source>
        <dbReference type="PIRSR" id="PIRSR601019-2"/>
    </source>
</evidence>
<dbReference type="Pfam" id="PF00503">
    <property type="entry name" value="G-alpha"/>
    <property type="match status" value="1"/>
</dbReference>